<reference evidence="2 3" key="1">
    <citation type="submission" date="2023-07" db="EMBL/GenBank/DDBJ databases">
        <title>Genomic Encyclopedia of Type Strains, Phase IV (KMG-IV): sequencing the most valuable type-strain genomes for metagenomic binning, comparative biology and taxonomic classification.</title>
        <authorList>
            <person name="Goeker M."/>
        </authorList>
    </citation>
    <scope>NUCLEOTIDE SEQUENCE [LARGE SCALE GENOMIC DNA]</scope>
    <source>
        <strain evidence="2 3">DSM 19562</strain>
    </source>
</reference>
<dbReference type="Pfam" id="PF00239">
    <property type="entry name" value="Resolvase"/>
    <property type="match status" value="1"/>
</dbReference>
<feature type="domain" description="Resolvase/invertase-type recombinase catalytic" evidence="1">
    <location>
        <begin position="1"/>
        <end position="54"/>
    </location>
</feature>
<proteinExistence type="predicted"/>
<evidence type="ECO:0000313" key="3">
    <source>
        <dbReference type="Proteomes" id="UP001236369"/>
    </source>
</evidence>
<keyword evidence="3" id="KW-1185">Reference proteome</keyword>
<gene>
    <name evidence="2" type="ORF">QO016_005030</name>
</gene>
<protein>
    <submittedName>
        <fullName evidence="2">DNA invertase Pin-like site-specific DNA recombinase</fullName>
    </submittedName>
</protein>
<dbReference type="EMBL" id="JAUSVV010000043">
    <property type="protein sequence ID" value="MDQ0445499.1"/>
    <property type="molecule type" value="Genomic_DNA"/>
</dbReference>
<organism evidence="2 3">
    <name type="scientific">Methylobacterium persicinum</name>
    <dbReference type="NCBI Taxonomy" id="374426"/>
    <lineage>
        <taxon>Bacteria</taxon>
        <taxon>Pseudomonadati</taxon>
        <taxon>Pseudomonadota</taxon>
        <taxon>Alphaproteobacteria</taxon>
        <taxon>Hyphomicrobiales</taxon>
        <taxon>Methylobacteriaceae</taxon>
        <taxon>Methylobacterium</taxon>
    </lineage>
</organism>
<dbReference type="Gene3D" id="3.40.50.1390">
    <property type="entry name" value="Resolvase, N-terminal catalytic domain"/>
    <property type="match status" value="1"/>
</dbReference>
<name>A0ABU0HVH2_9HYPH</name>
<sequence length="54" mass="5724">MKALAPGDLIIMPAADRLARDPIDLVVLAREMQQAGAALRSLAEPYIDTAGDFA</sequence>
<evidence type="ECO:0000259" key="1">
    <source>
        <dbReference type="PROSITE" id="PS51736"/>
    </source>
</evidence>
<accession>A0ABU0HVH2</accession>
<comment type="caution">
    <text evidence="2">The sequence shown here is derived from an EMBL/GenBank/DDBJ whole genome shotgun (WGS) entry which is preliminary data.</text>
</comment>
<evidence type="ECO:0000313" key="2">
    <source>
        <dbReference type="EMBL" id="MDQ0445499.1"/>
    </source>
</evidence>
<dbReference type="InterPro" id="IPR036162">
    <property type="entry name" value="Resolvase-like_N_sf"/>
</dbReference>
<dbReference type="SUPFAM" id="SSF53041">
    <property type="entry name" value="Resolvase-like"/>
    <property type="match status" value="1"/>
</dbReference>
<dbReference type="RefSeq" id="WP_238253403.1">
    <property type="nucleotide sequence ID" value="NZ_BPQX01000094.1"/>
</dbReference>
<dbReference type="Proteomes" id="UP001236369">
    <property type="component" value="Unassembled WGS sequence"/>
</dbReference>
<dbReference type="InterPro" id="IPR006119">
    <property type="entry name" value="Resolv_N"/>
</dbReference>
<dbReference type="PROSITE" id="PS51736">
    <property type="entry name" value="RECOMBINASES_3"/>
    <property type="match status" value="1"/>
</dbReference>